<protein>
    <submittedName>
        <fullName evidence="6">Enoyl-CoA hydratase/carnithine racemase</fullName>
    </submittedName>
</protein>
<dbReference type="InterPro" id="IPR029045">
    <property type="entry name" value="ClpP/crotonase-like_dom_sf"/>
</dbReference>
<proteinExistence type="inferred from homology"/>
<dbReference type="SUPFAM" id="SSF52096">
    <property type="entry name" value="ClpP/crotonase"/>
    <property type="match status" value="1"/>
</dbReference>
<reference evidence="6 7" key="1">
    <citation type="submission" date="2021-03" db="EMBL/GenBank/DDBJ databases">
        <title>Sequencing the genomes of 1000 actinobacteria strains.</title>
        <authorList>
            <person name="Klenk H.-P."/>
        </authorList>
    </citation>
    <scope>NUCLEOTIDE SEQUENCE [LARGE SCALE GENOMIC DNA]</scope>
    <source>
        <strain evidence="6 7">DSM 46670</strain>
    </source>
</reference>
<dbReference type="Gene3D" id="1.10.12.10">
    <property type="entry name" value="Lyase 2-enoyl-coa Hydratase, Chain A, domain 2"/>
    <property type="match status" value="1"/>
</dbReference>
<dbReference type="Proteomes" id="UP001519332">
    <property type="component" value="Unassembled WGS sequence"/>
</dbReference>
<comment type="catalytic activity">
    <reaction evidence="4">
        <text>a 4-saturated-(3S)-3-hydroxyacyl-CoA = a (3E)-enoyl-CoA + H2O</text>
        <dbReference type="Rhea" id="RHEA:20724"/>
        <dbReference type="ChEBI" id="CHEBI:15377"/>
        <dbReference type="ChEBI" id="CHEBI:58521"/>
        <dbReference type="ChEBI" id="CHEBI:137480"/>
        <dbReference type="EC" id="4.2.1.17"/>
    </reaction>
</comment>
<comment type="similarity">
    <text evidence="1 5">Belongs to the enoyl-CoA hydratase/isomerase family.</text>
</comment>
<organism evidence="6 7">
    <name type="scientific">Kibdelosporangium banguiense</name>
    <dbReference type="NCBI Taxonomy" id="1365924"/>
    <lineage>
        <taxon>Bacteria</taxon>
        <taxon>Bacillati</taxon>
        <taxon>Actinomycetota</taxon>
        <taxon>Actinomycetes</taxon>
        <taxon>Pseudonocardiales</taxon>
        <taxon>Pseudonocardiaceae</taxon>
        <taxon>Kibdelosporangium</taxon>
    </lineage>
</organism>
<comment type="caution">
    <text evidence="6">The sequence shown here is derived from an EMBL/GenBank/DDBJ whole genome shotgun (WGS) entry which is preliminary data.</text>
</comment>
<dbReference type="EMBL" id="JAGINW010000001">
    <property type="protein sequence ID" value="MBP2324440.1"/>
    <property type="molecule type" value="Genomic_DNA"/>
</dbReference>
<evidence type="ECO:0000256" key="5">
    <source>
        <dbReference type="RuleBase" id="RU003707"/>
    </source>
</evidence>
<dbReference type="PANTHER" id="PTHR11941">
    <property type="entry name" value="ENOYL-COA HYDRATASE-RELATED"/>
    <property type="match status" value="1"/>
</dbReference>
<dbReference type="PROSITE" id="PS00166">
    <property type="entry name" value="ENOYL_COA_HYDRATASE"/>
    <property type="match status" value="1"/>
</dbReference>
<sequence>MNKPVIATIHGAAVGAGATIVLPADYRLAADDARFGFVFTRRGIVPEGASTWFLPRLVGMATALDWMISGRVFGAQEALAAGLVSETHPRERLLERAHELARQLATTVAPVSVAITRQMLYRMSAHESPVPTERLQSKLIADILTTPDAIEGVTSFLQRRNPSFPGRISTDLPPHLPW</sequence>
<evidence type="ECO:0000313" key="6">
    <source>
        <dbReference type="EMBL" id="MBP2324440.1"/>
    </source>
</evidence>
<accession>A0ABS4TK98</accession>
<evidence type="ECO:0000256" key="2">
    <source>
        <dbReference type="ARBA" id="ARBA00023239"/>
    </source>
</evidence>
<evidence type="ECO:0000256" key="3">
    <source>
        <dbReference type="ARBA" id="ARBA00023709"/>
    </source>
</evidence>
<dbReference type="CDD" id="cd06558">
    <property type="entry name" value="crotonase-like"/>
    <property type="match status" value="1"/>
</dbReference>
<dbReference type="Gene3D" id="3.90.226.10">
    <property type="entry name" value="2-enoyl-CoA Hydratase, Chain A, domain 1"/>
    <property type="match status" value="1"/>
</dbReference>
<name>A0ABS4TK98_9PSEU</name>
<evidence type="ECO:0000256" key="4">
    <source>
        <dbReference type="ARBA" id="ARBA00023717"/>
    </source>
</evidence>
<evidence type="ECO:0000256" key="1">
    <source>
        <dbReference type="ARBA" id="ARBA00005254"/>
    </source>
</evidence>
<keyword evidence="7" id="KW-1185">Reference proteome</keyword>
<evidence type="ECO:0000313" key="7">
    <source>
        <dbReference type="Proteomes" id="UP001519332"/>
    </source>
</evidence>
<dbReference type="PANTHER" id="PTHR11941:SF54">
    <property type="entry name" value="ENOYL-COA HYDRATASE, MITOCHONDRIAL"/>
    <property type="match status" value="1"/>
</dbReference>
<keyword evidence="2" id="KW-0456">Lyase</keyword>
<dbReference type="InterPro" id="IPR018376">
    <property type="entry name" value="Enoyl-CoA_hyd/isom_CS"/>
</dbReference>
<dbReference type="Pfam" id="PF00378">
    <property type="entry name" value="ECH_1"/>
    <property type="match status" value="1"/>
</dbReference>
<gene>
    <name evidence="6" type="ORF">JOF56_004825</name>
</gene>
<dbReference type="InterPro" id="IPR014748">
    <property type="entry name" value="Enoyl-CoA_hydra_C"/>
</dbReference>
<comment type="catalytic activity">
    <reaction evidence="3">
        <text>a (3S)-3-hydroxyacyl-CoA = a (2E)-enoyl-CoA + H2O</text>
        <dbReference type="Rhea" id="RHEA:16105"/>
        <dbReference type="ChEBI" id="CHEBI:15377"/>
        <dbReference type="ChEBI" id="CHEBI:57318"/>
        <dbReference type="ChEBI" id="CHEBI:58856"/>
        <dbReference type="EC" id="4.2.1.17"/>
    </reaction>
</comment>
<dbReference type="InterPro" id="IPR001753">
    <property type="entry name" value="Enoyl-CoA_hydra/iso"/>
</dbReference>